<evidence type="ECO:0000313" key="2">
    <source>
        <dbReference type="EMBL" id="MFD3393416.1"/>
    </source>
</evidence>
<evidence type="ECO:0000256" key="1">
    <source>
        <dbReference type="SAM" id="Phobius"/>
    </source>
</evidence>
<reference evidence="2 3" key="1">
    <citation type="submission" date="2024-03" db="EMBL/GenBank/DDBJ databases">
        <title>Aquirufa genome sequencing.</title>
        <authorList>
            <person name="Pitt A."/>
            <person name="Hahn M.W."/>
        </authorList>
    </citation>
    <scope>NUCLEOTIDE SEQUENCE [LARGE SCALE GENOMIC DNA]</scope>
    <source>
        <strain evidence="2 3">OSTEICH-129V</strain>
    </source>
</reference>
<dbReference type="EMBL" id="JBBKXZ010000001">
    <property type="protein sequence ID" value="MFD3393416.1"/>
    <property type="molecule type" value="Genomic_DNA"/>
</dbReference>
<comment type="caution">
    <text evidence="2">The sequence shown here is derived from an EMBL/GenBank/DDBJ whole genome shotgun (WGS) entry which is preliminary data.</text>
</comment>
<organism evidence="2 3">
    <name type="scientific">Aquirufa avitistagni</name>
    <dbReference type="NCBI Taxonomy" id="3104728"/>
    <lineage>
        <taxon>Bacteria</taxon>
        <taxon>Pseudomonadati</taxon>
        <taxon>Bacteroidota</taxon>
        <taxon>Cytophagia</taxon>
        <taxon>Cytophagales</taxon>
        <taxon>Flectobacillaceae</taxon>
        <taxon>Aquirufa</taxon>
    </lineage>
</organism>
<accession>A0ABW6D9G8</accession>
<name>A0ABW6D9G8_9BACT</name>
<evidence type="ECO:0000313" key="3">
    <source>
        <dbReference type="Proteomes" id="UP001598138"/>
    </source>
</evidence>
<dbReference type="Proteomes" id="UP001598138">
    <property type="component" value="Unassembled WGS sequence"/>
</dbReference>
<protein>
    <submittedName>
        <fullName evidence="2">Uncharacterized protein</fullName>
    </submittedName>
</protein>
<keyword evidence="3" id="KW-1185">Reference proteome</keyword>
<feature type="transmembrane region" description="Helical" evidence="1">
    <location>
        <begin position="392"/>
        <end position="412"/>
    </location>
</feature>
<proteinExistence type="predicted"/>
<dbReference type="RefSeq" id="WP_377982045.1">
    <property type="nucleotide sequence ID" value="NZ_JBBKXZ010000001.1"/>
</dbReference>
<keyword evidence="1" id="KW-1133">Transmembrane helix</keyword>
<keyword evidence="1" id="KW-0472">Membrane</keyword>
<feature type="transmembrane region" description="Helical" evidence="1">
    <location>
        <begin position="359"/>
        <end position="380"/>
    </location>
</feature>
<keyword evidence="1" id="KW-0812">Transmembrane</keyword>
<sequence length="424" mass="49180">MENYTKIKIKNHILKIVGVFPINSEFEQKAIFSGYEIHQFAPTSLPFYKDYFYKGFRNLYTLNGENNKVRRLTKKTEQGLTLLAENKEIKISINQVDLFLFPDSFGMFTLDLKVEFNEQSSQLAQFSDACFVVREFERGLIQGTDLNWNAFIVKEYLLDQINRAKEVELDEYSGTKFKLYITCEFEEDLDLETQNALLYDIGCIAQPGTAISKDANAPSEEYKKQLAENYQFSAFRNWRGIALLDSFVIVGNNILTSEFQFITFKENYFLIYLHNLYVKYNLFKMNTGISDFKTDLRPDLRDFLNVYNLSFISYNFLPAMINTKLRVALDVENEVVALTKRIQEIGEVVEERSQEKTNILLGLVSFLASFSAIEPFLGYAVTVQEFFNLPSYVAYIILIGGGSAIISFIFFMPEKIKNYFSQWI</sequence>
<gene>
    <name evidence="2" type="ORF">U0R10_02165</name>
</gene>